<dbReference type="PANTHER" id="PTHR46609">
    <property type="entry name" value="EXONUCLEASE, PHAGE-TYPE/RECB, C-TERMINAL DOMAIN-CONTAINING PROTEIN"/>
    <property type="match status" value="1"/>
</dbReference>
<keyword evidence="1" id="KW-0175">Coiled coil</keyword>
<dbReference type="InterPro" id="IPR019080">
    <property type="entry name" value="YqaJ_viral_recombinase"/>
</dbReference>
<feature type="compositionally biased region" description="Basic and acidic residues" evidence="2">
    <location>
        <begin position="157"/>
        <end position="235"/>
    </location>
</feature>
<dbReference type="InterPro" id="IPR017482">
    <property type="entry name" value="Lambda-type_endonuclease"/>
</dbReference>
<feature type="region of interest" description="Disordered" evidence="2">
    <location>
        <begin position="148"/>
        <end position="256"/>
    </location>
</feature>
<evidence type="ECO:0000313" key="4">
    <source>
        <dbReference type="EMBL" id="QBK89087.1"/>
    </source>
</evidence>
<feature type="compositionally biased region" description="Polar residues" evidence="2">
    <location>
        <begin position="247"/>
        <end position="256"/>
    </location>
</feature>
<dbReference type="Gene3D" id="3.90.320.10">
    <property type="match status" value="1"/>
</dbReference>
<evidence type="ECO:0000259" key="3">
    <source>
        <dbReference type="Pfam" id="PF09588"/>
    </source>
</evidence>
<accession>A0A481Z1W8</accession>
<evidence type="ECO:0000256" key="2">
    <source>
        <dbReference type="SAM" id="MobiDB-lite"/>
    </source>
</evidence>
<dbReference type="InterPro" id="IPR051703">
    <property type="entry name" value="NF-kappa-B_Signaling_Reg"/>
</dbReference>
<dbReference type="InterPro" id="IPR011604">
    <property type="entry name" value="PDDEXK-like_dom_sf"/>
</dbReference>
<sequence length="844" mass="100564">MIASDQKKIREILRNQFKDVMFQEEELFIAIDTLIIQIQTLLKIDVKDIIITLSYYLRRSQKEKKYYFNPDRKNVSEKYKNLLSSNCNEHINNINNIDKSQKILEKKKDNVVQLNIKDNVDKIKIINDVTEKIVLPDLKIKSITKTINNNKSSNKSNNEKDKKDKSNNEKDKKDKINNEKDKKDKSNNEKDKKDKINNEKDKKDKNNNKDKSNNEKDKKDKINNEKDKKDKSNNKKDKKSKKNENIVTGTDVTGDNIAINNKTQSKIIIKIARLRGKKDNIIRKIREETNLKKKNILKEDAKNLLRKVKKLQLSLKNIKVNEDILTMEDDILTIEEDILSINNIDNSDSDSDSELNSVEIKKLRDKFLRRYKYRPQIYSKKTNKVYKYPIENKYTVAKKTTDDHGPYGTQWVHEPQIDDELSDELKNRAIIYKKLRAIEYIPQRSKKWFKLRMERITASDGGIILDVSHYDRPYKFILKKVAPPPFNSNKPCYHGKKLEEPATMIYAYRMNVTVEEFGLMSHLTINILGASPDGICNKYKLDGETLSKYVGRMLEIKCPYSRKIEMDGPIYDHICPKHYWVQVQLQLECCNLEECDFWQCNMKEYLNRNEFMKDTDPDEPFRSLEYGYEKGCLIQLYPISRIEDKKKKTRPSRYEDSPYEKAIYADAIFIYPKKIEMSPHDCDTWVSDMMDDIPNNPKYKDYVFDKVLYWKLIESKNVTIKRDRKWFNKNFPNFEKMWNYVTFLRKNDYQLALFVNYVNSRPIKYNKKIMKVLDDLFHTEAKDYDIMCKEMEKEIGSGKVEKDMRRLKRENKKLNKKKYKKEQKKKRSTYYQHNMFAKSVKYED</sequence>
<proteinExistence type="predicted"/>
<protein>
    <submittedName>
        <fullName evidence="4">YqaJ-like recombinase domain protein</fullName>
    </submittedName>
</protein>
<gene>
    <name evidence="4" type="ORF">LCMiAC02_01800</name>
</gene>
<evidence type="ECO:0000256" key="1">
    <source>
        <dbReference type="SAM" id="Coils"/>
    </source>
</evidence>
<dbReference type="InterPro" id="IPR011335">
    <property type="entry name" value="Restrct_endonuc-II-like"/>
</dbReference>
<feature type="coiled-coil region" evidence="1">
    <location>
        <begin position="797"/>
        <end position="827"/>
    </location>
</feature>
<reference evidence="4" key="1">
    <citation type="journal article" date="2019" name="MBio">
        <title>Virus Genomes from Deep Sea Sediments Expand the Ocean Megavirome and Support Independent Origins of Viral Gigantism.</title>
        <authorList>
            <person name="Backstrom D."/>
            <person name="Yutin N."/>
            <person name="Jorgensen S.L."/>
            <person name="Dharamshi J."/>
            <person name="Homa F."/>
            <person name="Zaremba-Niedwiedzka K."/>
            <person name="Spang A."/>
            <person name="Wolf Y.I."/>
            <person name="Koonin E.V."/>
            <person name="Ettema T.J."/>
        </authorList>
    </citation>
    <scope>NUCLEOTIDE SEQUENCE</scope>
</reference>
<dbReference type="NCBIfam" id="TIGR03033">
    <property type="entry name" value="phage_rel_nuc"/>
    <property type="match status" value="1"/>
</dbReference>
<dbReference type="EMBL" id="MK500407">
    <property type="protein sequence ID" value="QBK89087.1"/>
    <property type="molecule type" value="Genomic_DNA"/>
</dbReference>
<dbReference type="SUPFAM" id="SSF52980">
    <property type="entry name" value="Restriction endonuclease-like"/>
    <property type="match status" value="1"/>
</dbReference>
<organism evidence="4">
    <name type="scientific">Mimivirus LCMiAC02</name>
    <dbReference type="NCBI Taxonomy" id="2506609"/>
    <lineage>
        <taxon>Viruses</taxon>
        <taxon>Varidnaviria</taxon>
        <taxon>Bamfordvirae</taxon>
        <taxon>Nucleocytoviricota</taxon>
        <taxon>Megaviricetes</taxon>
        <taxon>Imitervirales</taxon>
        <taxon>Mimiviridae</taxon>
        <taxon>Klosneuvirinae</taxon>
    </lineage>
</organism>
<name>A0A481Z1W8_9VIRU</name>
<dbReference type="Pfam" id="PF09588">
    <property type="entry name" value="YqaJ"/>
    <property type="match status" value="1"/>
</dbReference>
<feature type="coiled-coil region" evidence="1">
    <location>
        <begin position="294"/>
        <end position="321"/>
    </location>
</feature>
<dbReference type="PANTHER" id="PTHR46609:SF6">
    <property type="entry name" value="EXONUCLEASE, PHAGE-TYPE_RECB, C-TERMINAL DOMAIN-CONTAINING PROTEIN-RELATED"/>
    <property type="match status" value="1"/>
</dbReference>
<dbReference type="CDD" id="cd22343">
    <property type="entry name" value="PDDEXK_lambda_exonuclease-like"/>
    <property type="match status" value="1"/>
</dbReference>
<feature type="domain" description="YqaJ viral recombinase" evidence="3">
    <location>
        <begin position="447"/>
        <end position="591"/>
    </location>
</feature>